<dbReference type="InterPro" id="IPR000217">
    <property type="entry name" value="Tubulin"/>
</dbReference>
<comment type="subunit">
    <text evidence="6">Dimer of alpha and beta chains. A typical microtubule is a hollow water-filled tube with an outer diameter of 25 nm and an inner diameter of 15 nM. Alpha-beta heterodimers associate head-to-tail to form protofilaments running lengthwise along the microtubule wall with the beta-tubulin subunit facing the microtubule plus end conferring a structural polarity. Microtubules usually have 13 protofilaments but different protofilament numbers can be found in some organisms and specialized cells.</text>
</comment>
<dbReference type="GO" id="GO:0007017">
    <property type="term" value="P:microtubule-based process"/>
    <property type="evidence" value="ECO:0007669"/>
    <property type="project" value="InterPro"/>
</dbReference>
<dbReference type="SUPFAM" id="SSF52490">
    <property type="entry name" value="Tubulin nucleotide-binding domain-like"/>
    <property type="match status" value="1"/>
</dbReference>
<dbReference type="PROSITE" id="PS00228">
    <property type="entry name" value="TUBULIN_B_AUTOREG"/>
    <property type="match status" value="1"/>
</dbReference>
<dbReference type="EMBL" id="OU895877">
    <property type="protein sequence ID" value="CAG9801193.1"/>
    <property type="molecule type" value="Genomic_DNA"/>
</dbReference>
<accession>A0A9N9RQ02</accession>
<dbReference type="InterPro" id="IPR018316">
    <property type="entry name" value="Tubulin/FtsZ_2-layer-sand-dom"/>
</dbReference>
<gene>
    <name evidence="9" type="ORF">CHIRRI_LOCUS4127</name>
</gene>
<dbReference type="Gene3D" id="1.10.287.600">
    <property type="entry name" value="Helix hairpin bin"/>
    <property type="match status" value="1"/>
</dbReference>
<reference evidence="9" key="1">
    <citation type="submission" date="2022-01" db="EMBL/GenBank/DDBJ databases">
        <authorList>
            <person name="King R."/>
        </authorList>
    </citation>
    <scope>NUCLEOTIDE SEQUENCE</scope>
</reference>
<keyword evidence="3 6" id="KW-0493">Microtubule</keyword>
<evidence type="ECO:0000256" key="2">
    <source>
        <dbReference type="ARBA" id="ARBA00009636"/>
    </source>
</evidence>
<dbReference type="GO" id="GO:0005525">
    <property type="term" value="F:GTP binding"/>
    <property type="evidence" value="ECO:0007669"/>
    <property type="project" value="UniProtKB-UniRule"/>
</dbReference>
<dbReference type="GO" id="GO:0005200">
    <property type="term" value="F:structural constituent of cytoskeleton"/>
    <property type="evidence" value="ECO:0007669"/>
    <property type="project" value="InterPro"/>
</dbReference>
<comment type="function">
    <text evidence="6">Tubulin is the major constituent of microtubules, a cylinder consisting of laterally associated linear protofilaments composed of alpha- and beta-tubulin heterodimers. Microtubules grow by the addition of GTP-tubulin dimers to the microtubule end, where a stabilizing cap forms. Below the cap, tubulin dimers are in GDP-bound state, owing to GTPase activity of alpha-tubulin.</text>
</comment>
<proteinExistence type="inferred from homology"/>
<dbReference type="GO" id="GO:0005874">
    <property type="term" value="C:microtubule"/>
    <property type="evidence" value="ECO:0007669"/>
    <property type="project" value="UniProtKB-KW"/>
</dbReference>
<feature type="domain" description="Tubulin/FtsZ GTPase" evidence="7">
    <location>
        <begin position="47"/>
        <end position="244"/>
    </location>
</feature>
<dbReference type="Gene3D" id="3.30.1330.20">
    <property type="entry name" value="Tubulin/FtsZ, C-terminal domain"/>
    <property type="match status" value="1"/>
</dbReference>
<dbReference type="OrthoDB" id="10369874at2759"/>
<dbReference type="InterPro" id="IPR013838">
    <property type="entry name" value="Beta-tubulin_BS"/>
</dbReference>
<dbReference type="InterPro" id="IPR037103">
    <property type="entry name" value="Tubulin/FtsZ-like_C"/>
</dbReference>
<dbReference type="PRINTS" id="PR01163">
    <property type="entry name" value="BETATUBULIN"/>
</dbReference>
<dbReference type="InterPro" id="IPR008280">
    <property type="entry name" value="Tub_FtsZ_C"/>
</dbReference>
<evidence type="ECO:0000313" key="9">
    <source>
        <dbReference type="EMBL" id="CAG9801193.1"/>
    </source>
</evidence>
<dbReference type="InterPro" id="IPR023123">
    <property type="entry name" value="Tubulin_C"/>
</dbReference>
<dbReference type="PROSITE" id="PS00227">
    <property type="entry name" value="TUBULIN"/>
    <property type="match status" value="1"/>
</dbReference>
<dbReference type="Gene3D" id="3.40.50.1440">
    <property type="entry name" value="Tubulin/FtsZ, GTPase domain"/>
    <property type="match status" value="1"/>
</dbReference>
<dbReference type="InterPro" id="IPR017975">
    <property type="entry name" value="Tubulin_CS"/>
</dbReference>
<dbReference type="PANTHER" id="PTHR11588">
    <property type="entry name" value="TUBULIN"/>
    <property type="match status" value="1"/>
</dbReference>
<evidence type="ECO:0000259" key="8">
    <source>
        <dbReference type="SMART" id="SM00865"/>
    </source>
</evidence>
<evidence type="ECO:0000256" key="3">
    <source>
        <dbReference type="ARBA" id="ARBA00022701"/>
    </source>
</evidence>
<keyword evidence="4 6" id="KW-0547">Nucleotide-binding</keyword>
<dbReference type="PRINTS" id="PR01161">
    <property type="entry name" value="TUBULIN"/>
</dbReference>
<evidence type="ECO:0000259" key="7">
    <source>
        <dbReference type="SMART" id="SM00864"/>
    </source>
</evidence>
<feature type="domain" description="Tubulin/FtsZ 2-layer sandwich" evidence="8">
    <location>
        <begin position="246"/>
        <end position="384"/>
    </location>
</feature>
<evidence type="ECO:0000256" key="1">
    <source>
        <dbReference type="ARBA" id="ARBA00001946"/>
    </source>
</evidence>
<reference evidence="9" key="2">
    <citation type="submission" date="2022-10" db="EMBL/GenBank/DDBJ databases">
        <authorList>
            <consortium name="ENA_rothamsted_submissions"/>
            <consortium name="culmorum"/>
            <person name="King R."/>
        </authorList>
    </citation>
    <scope>NUCLEOTIDE SEQUENCE</scope>
</reference>
<dbReference type="SUPFAM" id="SSF55307">
    <property type="entry name" value="Tubulin C-terminal domain-like"/>
    <property type="match status" value="1"/>
</dbReference>
<dbReference type="AlphaFoldDB" id="A0A9N9RQ02"/>
<keyword evidence="10" id="KW-1185">Reference proteome</keyword>
<organism evidence="9 10">
    <name type="scientific">Chironomus riparius</name>
    <dbReference type="NCBI Taxonomy" id="315576"/>
    <lineage>
        <taxon>Eukaryota</taxon>
        <taxon>Metazoa</taxon>
        <taxon>Ecdysozoa</taxon>
        <taxon>Arthropoda</taxon>
        <taxon>Hexapoda</taxon>
        <taxon>Insecta</taxon>
        <taxon>Pterygota</taxon>
        <taxon>Neoptera</taxon>
        <taxon>Endopterygota</taxon>
        <taxon>Diptera</taxon>
        <taxon>Nematocera</taxon>
        <taxon>Chironomoidea</taxon>
        <taxon>Chironomidae</taxon>
        <taxon>Chironominae</taxon>
        <taxon>Chironomus</taxon>
    </lineage>
</organism>
<protein>
    <recommendedName>
        <fullName evidence="6">Tubulin beta chain</fullName>
    </recommendedName>
</protein>
<dbReference type="GO" id="GO:0003924">
    <property type="term" value="F:GTPase activity"/>
    <property type="evidence" value="ECO:0007669"/>
    <property type="project" value="InterPro"/>
</dbReference>
<dbReference type="SMART" id="SM00864">
    <property type="entry name" value="Tubulin"/>
    <property type="match status" value="1"/>
</dbReference>
<name>A0A9N9RQ02_9DIPT</name>
<sequence length="452" mass="51657">MREIVFIQMGQCGNKIAEKFWEIIANEHFINQCGHFYGDSILPYQRLNIYFQCAQDCRFVPRCVAVDLEPTQITELKNSSVGRLFNPEYMISGKYGAGNNFSKGHYTEGAELMDCVLEKCRLQAENCDLLQGFQMVHSIGGGTGSGMGSLAMKCLRNDYEDRVINTFSVIPSSKISQVVTEPYNAVLGISELVFTTDEMIMFDNEALYNISLASLQLPKPNHCDLNHLISKTMAGVTTCFRYPGQLNTDLRKIMTNMCPYPRLKFFIPGYAPLDSAHNNLEYKKITVKSIVQQLFSPEFRMADFECQDEKLLTCAAIFRGRVSSREVEEAMVDLQRCRKEMFARFIPNNIKTAICDVPPSGIDMSATLLSNTSAITVIFRRLIQQFDKMFEKRAFMHWYTGEGMEEEEFRRARNIVCDICDEYYETCQFDCDEDDNSDASECNDECDCRTDQ</sequence>
<keyword evidence="5 6" id="KW-0342">GTP-binding</keyword>
<dbReference type="InterPro" id="IPR003008">
    <property type="entry name" value="Tubulin_FtsZ_GTPase"/>
</dbReference>
<evidence type="ECO:0000313" key="10">
    <source>
        <dbReference type="Proteomes" id="UP001153620"/>
    </source>
</evidence>
<comment type="similarity">
    <text evidence="2 6">Belongs to the tubulin family.</text>
</comment>
<evidence type="ECO:0000256" key="4">
    <source>
        <dbReference type="ARBA" id="ARBA00022741"/>
    </source>
</evidence>
<dbReference type="Pfam" id="PF00091">
    <property type="entry name" value="Tubulin"/>
    <property type="match status" value="1"/>
</dbReference>
<comment type="cofactor">
    <cofactor evidence="1">
        <name>Mg(2+)</name>
        <dbReference type="ChEBI" id="CHEBI:18420"/>
    </cofactor>
</comment>
<dbReference type="InterPro" id="IPR002453">
    <property type="entry name" value="Beta_tubulin"/>
</dbReference>
<dbReference type="SMART" id="SM00865">
    <property type="entry name" value="Tubulin_C"/>
    <property type="match status" value="1"/>
</dbReference>
<dbReference type="Proteomes" id="UP001153620">
    <property type="component" value="Chromosome 1"/>
</dbReference>
<dbReference type="Pfam" id="PF03953">
    <property type="entry name" value="Tubulin_C"/>
    <property type="match status" value="1"/>
</dbReference>
<dbReference type="InterPro" id="IPR036525">
    <property type="entry name" value="Tubulin/FtsZ_GTPase_sf"/>
</dbReference>
<dbReference type="CDD" id="cd02187">
    <property type="entry name" value="beta_tubulin"/>
    <property type="match status" value="1"/>
</dbReference>
<evidence type="ECO:0000256" key="6">
    <source>
        <dbReference type="RuleBase" id="RU000352"/>
    </source>
</evidence>
<evidence type="ECO:0000256" key="5">
    <source>
        <dbReference type="ARBA" id="ARBA00023134"/>
    </source>
</evidence>